<proteinExistence type="inferred from homology"/>
<dbReference type="SMART" id="SM01117">
    <property type="entry name" value="Cyt-b5"/>
    <property type="match status" value="1"/>
</dbReference>
<dbReference type="InterPro" id="IPR018506">
    <property type="entry name" value="Cyt_B5_heme-BS"/>
</dbReference>
<feature type="transmembrane region" description="Helical" evidence="13">
    <location>
        <begin position="191"/>
        <end position="208"/>
    </location>
</feature>
<dbReference type="OrthoDB" id="260519at2759"/>
<evidence type="ECO:0000313" key="15">
    <source>
        <dbReference type="EMBL" id="ANZ74917.1"/>
    </source>
</evidence>
<evidence type="ECO:0000256" key="6">
    <source>
        <dbReference type="ARBA" id="ARBA00022824"/>
    </source>
</evidence>
<keyword evidence="9 13" id="KW-0408">Iron</keyword>
<dbReference type="PROSITE" id="PS50255">
    <property type="entry name" value="CYTOCHROME_B5_2"/>
    <property type="match status" value="1"/>
</dbReference>
<dbReference type="GO" id="GO:0016126">
    <property type="term" value="P:sterol biosynthetic process"/>
    <property type="evidence" value="ECO:0007669"/>
    <property type="project" value="TreeGrafter"/>
</dbReference>
<dbReference type="AlphaFoldDB" id="A0A1B2JA35"/>
<dbReference type="SUPFAM" id="SSF55856">
    <property type="entry name" value="Cytochrome b5-like heme/steroid binding domain"/>
    <property type="match status" value="1"/>
</dbReference>
<name>A0A1B2JA35_PICPA</name>
<dbReference type="PROSITE" id="PS00191">
    <property type="entry name" value="CYTOCHROME_B5_1"/>
    <property type="match status" value="1"/>
</dbReference>
<gene>
    <name evidence="15" type="primary">CYB5</name>
    <name evidence="15" type="ORF">ATY40_BA7502907</name>
</gene>
<keyword evidence="5 13" id="KW-0479">Metal-binding</keyword>
<evidence type="ECO:0000256" key="13">
    <source>
        <dbReference type="RuleBase" id="RU362121"/>
    </source>
</evidence>
<evidence type="ECO:0000256" key="4">
    <source>
        <dbReference type="ARBA" id="ARBA00022692"/>
    </source>
</evidence>
<dbReference type="EMBL" id="CP014585">
    <property type="protein sequence ID" value="ANZ74917.1"/>
    <property type="molecule type" value="Genomic_DNA"/>
</dbReference>
<comment type="similarity">
    <text evidence="12 13">Belongs to the cytochrome b5 family.</text>
</comment>
<keyword evidence="3 13" id="KW-0349">Heme</keyword>
<dbReference type="InterPro" id="IPR036400">
    <property type="entry name" value="Cyt_B5-like_heme/steroid_sf"/>
</dbReference>
<sequence>MRKDQIAIGLQQTIRVGRIIPDRQLCTALYEPVSLSNPTVLFWSQQLLDFCVEHVFLTRFFRKKNHDLPKKITLHTVDNSDSKTPMSEEEELKVFTFEEVEQHKANDDCWIVYNGKVYDVTSYIEEHPGGEEVILECGGADATEPFDDIGHSEDAHEILAKLLLGRVEGAPVKASVSSASSGEDTSSSNNLLLAVLVAILAGVAYYFFNQ</sequence>
<evidence type="ECO:0000256" key="3">
    <source>
        <dbReference type="ARBA" id="ARBA00022617"/>
    </source>
</evidence>
<keyword evidence="16" id="KW-1185">Reference proteome</keyword>
<evidence type="ECO:0000259" key="14">
    <source>
        <dbReference type="PROSITE" id="PS50255"/>
    </source>
</evidence>
<evidence type="ECO:0000256" key="11">
    <source>
        <dbReference type="ARBA" id="ARBA00037877"/>
    </source>
</evidence>
<evidence type="ECO:0000256" key="9">
    <source>
        <dbReference type="ARBA" id="ARBA00023004"/>
    </source>
</evidence>
<reference evidence="15 16" key="1">
    <citation type="submission" date="2016-02" db="EMBL/GenBank/DDBJ databases">
        <title>Comparative genomic and transcriptomic foundation for Pichia pastoris.</title>
        <authorList>
            <person name="Love K.R."/>
            <person name="Shah K.A."/>
            <person name="Whittaker C.A."/>
            <person name="Wu J."/>
            <person name="Bartlett M.C."/>
            <person name="Ma D."/>
            <person name="Leeson R.L."/>
            <person name="Priest M."/>
            <person name="Young S.K."/>
            <person name="Love J.C."/>
        </authorList>
    </citation>
    <scope>NUCLEOTIDE SEQUENCE [LARGE SCALE GENOMIC DNA]</scope>
    <source>
        <strain evidence="15 16">ATCC 28485</strain>
    </source>
</reference>
<keyword evidence="10 13" id="KW-0472">Membrane</keyword>
<keyword evidence="7" id="KW-0492">Microsome</keyword>
<keyword evidence="8" id="KW-0249">Electron transport</keyword>
<keyword evidence="2" id="KW-0813">Transport</keyword>
<evidence type="ECO:0000256" key="5">
    <source>
        <dbReference type="ARBA" id="ARBA00022723"/>
    </source>
</evidence>
<dbReference type="GO" id="GO:0046872">
    <property type="term" value="F:metal ion binding"/>
    <property type="evidence" value="ECO:0007669"/>
    <property type="project" value="UniProtKB-UniRule"/>
</dbReference>
<keyword evidence="13" id="KW-1133">Transmembrane helix</keyword>
<evidence type="ECO:0000313" key="16">
    <source>
        <dbReference type="Proteomes" id="UP000094565"/>
    </source>
</evidence>
<dbReference type="FunFam" id="3.10.120.10:FF:000002">
    <property type="entry name" value="Cytochrome b5 type B"/>
    <property type="match status" value="1"/>
</dbReference>
<dbReference type="Proteomes" id="UP000094565">
    <property type="component" value="Chromosome 2"/>
</dbReference>
<keyword evidence="6" id="KW-0256">Endoplasmic reticulum</keyword>
<dbReference type="Gene3D" id="3.10.120.10">
    <property type="entry name" value="Cytochrome b5-like heme/steroid binding domain"/>
    <property type="match status" value="1"/>
</dbReference>
<accession>A0A1B2JA35</accession>
<dbReference type="PANTHER" id="PTHR19359">
    <property type="entry name" value="CYTOCHROME B5"/>
    <property type="match status" value="1"/>
</dbReference>
<evidence type="ECO:0000256" key="2">
    <source>
        <dbReference type="ARBA" id="ARBA00022448"/>
    </source>
</evidence>
<evidence type="ECO:0000256" key="8">
    <source>
        <dbReference type="ARBA" id="ARBA00022982"/>
    </source>
</evidence>
<protein>
    <submittedName>
        <fullName evidence="15">BA75_02907T0</fullName>
    </submittedName>
</protein>
<dbReference type="GO" id="GO:0020037">
    <property type="term" value="F:heme binding"/>
    <property type="evidence" value="ECO:0007669"/>
    <property type="project" value="UniProtKB-UniRule"/>
</dbReference>
<dbReference type="InterPro" id="IPR001199">
    <property type="entry name" value="Cyt_B5-like_heme/steroid-bd"/>
</dbReference>
<evidence type="ECO:0000256" key="10">
    <source>
        <dbReference type="ARBA" id="ARBA00023136"/>
    </source>
</evidence>
<comment type="subcellular location">
    <subcellularLocation>
        <location evidence="1">Endoplasmic reticulum membrane</location>
        <topology evidence="1">Single-pass membrane protein</topology>
        <orientation evidence="1">Cytoplasmic side</orientation>
    </subcellularLocation>
    <subcellularLocation>
        <location evidence="11">Microsome membrane</location>
        <topology evidence="11">Single-pass membrane protein</topology>
        <orientation evidence="11">Cytoplasmic side</orientation>
    </subcellularLocation>
</comment>
<dbReference type="PRINTS" id="PR00363">
    <property type="entry name" value="CYTOCHROMEB5"/>
</dbReference>
<organism evidence="15 16">
    <name type="scientific">Komagataella pastoris</name>
    <name type="common">Yeast</name>
    <name type="synonym">Pichia pastoris</name>
    <dbReference type="NCBI Taxonomy" id="4922"/>
    <lineage>
        <taxon>Eukaryota</taxon>
        <taxon>Fungi</taxon>
        <taxon>Dikarya</taxon>
        <taxon>Ascomycota</taxon>
        <taxon>Saccharomycotina</taxon>
        <taxon>Pichiomycetes</taxon>
        <taxon>Pichiales</taxon>
        <taxon>Pichiaceae</taxon>
        <taxon>Komagataella</taxon>
    </lineage>
</organism>
<dbReference type="GO" id="GO:0005789">
    <property type="term" value="C:endoplasmic reticulum membrane"/>
    <property type="evidence" value="ECO:0007669"/>
    <property type="project" value="UniProtKB-SubCell"/>
</dbReference>
<dbReference type="Pfam" id="PF00173">
    <property type="entry name" value="Cyt-b5"/>
    <property type="match status" value="1"/>
</dbReference>
<dbReference type="InterPro" id="IPR050668">
    <property type="entry name" value="Cytochrome_b5"/>
</dbReference>
<evidence type="ECO:0000256" key="1">
    <source>
        <dbReference type="ARBA" id="ARBA00004131"/>
    </source>
</evidence>
<keyword evidence="4 13" id="KW-0812">Transmembrane</keyword>
<dbReference type="PANTHER" id="PTHR19359:SF150">
    <property type="entry name" value="CYTOCHROME B5"/>
    <property type="match status" value="1"/>
</dbReference>
<feature type="domain" description="Cytochrome b5 heme-binding" evidence="14">
    <location>
        <begin position="92"/>
        <end position="168"/>
    </location>
</feature>
<evidence type="ECO:0000256" key="12">
    <source>
        <dbReference type="ARBA" id="ARBA00038168"/>
    </source>
</evidence>
<evidence type="ECO:0000256" key="7">
    <source>
        <dbReference type="ARBA" id="ARBA00022848"/>
    </source>
</evidence>